<comment type="caution">
    <text evidence="6">The sequence shown here is derived from an EMBL/GenBank/DDBJ whole genome shotgun (WGS) entry which is preliminary data.</text>
</comment>
<dbReference type="InterPro" id="IPR003593">
    <property type="entry name" value="AAA+_ATPase"/>
</dbReference>
<sequence length="340" mass="37141">MTANTSAAASSATERQPLLRAEQVTKYFTLGGLLERIAGKRTTVQAVRAVSLTVGRGETLGIVGESGCGKSTLGRTLLRLYTPTSGRILFDGQDISTMSEPELRPMRKRLQMIFQDPRGSLNPRQSVDTLLHRALGVHGVRGDEAVERVALSLRQSGLDPSRFAHRYPRELSGGEAQRVGIARALLLEPDLIIADEPVSSLDVTVQAQIVNLLMRLRGERRLTMAFISHDMAVVRHISDRVLVMYLGRVMEDAPAREIFRDPLHPYTKALMDAIPRPGFEPVGLKGQVPSPSDPPPGCPFQSRCPKKIGAVCETVEPVLTEVEAGRKVACHLHVAPEEAP</sequence>
<dbReference type="InterPro" id="IPR017871">
    <property type="entry name" value="ABC_transporter-like_CS"/>
</dbReference>
<dbReference type="InterPro" id="IPR003439">
    <property type="entry name" value="ABC_transporter-like_ATP-bd"/>
</dbReference>
<dbReference type="Gene3D" id="3.40.50.300">
    <property type="entry name" value="P-loop containing nucleotide triphosphate hydrolases"/>
    <property type="match status" value="1"/>
</dbReference>
<gene>
    <name evidence="6" type="ORF">ITP53_00330</name>
</gene>
<dbReference type="Pfam" id="PF00005">
    <property type="entry name" value="ABC_tran"/>
    <property type="match status" value="1"/>
</dbReference>
<proteinExistence type="inferred from homology"/>
<evidence type="ECO:0000256" key="4">
    <source>
        <dbReference type="ARBA" id="ARBA00022840"/>
    </source>
</evidence>
<dbReference type="InterPro" id="IPR050319">
    <property type="entry name" value="ABC_transp_ATP-bind"/>
</dbReference>
<keyword evidence="7" id="KW-1185">Reference proteome</keyword>
<dbReference type="Proteomes" id="UP000605361">
    <property type="component" value="Unassembled WGS sequence"/>
</dbReference>
<keyword evidence="4 6" id="KW-0067">ATP-binding</keyword>
<dbReference type="PANTHER" id="PTHR43776">
    <property type="entry name" value="TRANSPORT ATP-BINDING PROTEIN"/>
    <property type="match status" value="1"/>
</dbReference>
<protein>
    <submittedName>
        <fullName evidence="6">ABC transporter ATP-binding protein</fullName>
    </submittedName>
</protein>
<feature type="domain" description="ABC transporter" evidence="5">
    <location>
        <begin position="19"/>
        <end position="271"/>
    </location>
</feature>
<evidence type="ECO:0000313" key="6">
    <source>
        <dbReference type="EMBL" id="MBF8184218.1"/>
    </source>
</evidence>
<evidence type="ECO:0000256" key="2">
    <source>
        <dbReference type="ARBA" id="ARBA00022448"/>
    </source>
</evidence>
<accession>A0A931A519</accession>
<dbReference type="InterPro" id="IPR013563">
    <property type="entry name" value="Oligopep_ABC_C"/>
</dbReference>
<dbReference type="NCBIfam" id="TIGR01727">
    <property type="entry name" value="oligo_HPY"/>
    <property type="match status" value="1"/>
</dbReference>
<dbReference type="PANTHER" id="PTHR43776:SF7">
    <property type="entry name" value="D,D-DIPEPTIDE TRANSPORT ATP-BINDING PROTEIN DDPF-RELATED"/>
    <property type="match status" value="1"/>
</dbReference>
<evidence type="ECO:0000256" key="3">
    <source>
        <dbReference type="ARBA" id="ARBA00022741"/>
    </source>
</evidence>
<evidence type="ECO:0000313" key="7">
    <source>
        <dbReference type="Proteomes" id="UP000605361"/>
    </source>
</evidence>
<dbReference type="CDD" id="cd03257">
    <property type="entry name" value="ABC_NikE_OppD_transporters"/>
    <property type="match status" value="1"/>
</dbReference>
<keyword evidence="3" id="KW-0547">Nucleotide-binding</keyword>
<dbReference type="SMART" id="SM00382">
    <property type="entry name" value="AAA"/>
    <property type="match status" value="1"/>
</dbReference>
<dbReference type="GO" id="GO:0005524">
    <property type="term" value="F:ATP binding"/>
    <property type="evidence" value="ECO:0007669"/>
    <property type="project" value="UniProtKB-KW"/>
</dbReference>
<evidence type="ECO:0000256" key="1">
    <source>
        <dbReference type="ARBA" id="ARBA00005417"/>
    </source>
</evidence>
<dbReference type="GO" id="GO:0016887">
    <property type="term" value="F:ATP hydrolysis activity"/>
    <property type="evidence" value="ECO:0007669"/>
    <property type="project" value="InterPro"/>
</dbReference>
<dbReference type="AlphaFoldDB" id="A0A931A519"/>
<dbReference type="GO" id="GO:0055085">
    <property type="term" value="P:transmembrane transport"/>
    <property type="evidence" value="ECO:0007669"/>
    <property type="project" value="UniProtKB-ARBA"/>
</dbReference>
<dbReference type="FunFam" id="3.40.50.300:FF:000016">
    <property type="entry name" value="Oligopeptide ABC transporter ATP-binding component"/>
    <property type="match status" value="1"/>
</dbReference>
<dbReference type="SUPFAM" id="SSF52540">
    <property type="entry name" value="P-loop containing nucleoside triphosphate hydrolases"/>
    <property type="match status" value="1"/>
</dbReference>
<dbReference type="Pfam" id="PF08352">
    <property type="entry name" value="oligo_HPY"/>
    <property type="match status" value="1"/>
</dbReference>
<evidence type="ECO:0000259" key="5">
    <source>
        <dbReference type="PROSITE" id="PS50893"/>
    </source>
</evidence>
<dbReference type="PROSITE" id="PS50893">
    <property type="entry name" value="ABC_TRANSPORTER_2"/>
    <property type="match status" value="1"/>
</dbReference>
<dbReference type="GO" id="GO:0015833">
    <property type="term" value="P:peptide transport"/>
    <property type="evidence" value="ECO:0007669"/>
    <property type="project" value="InterPro"/>
</dbReference>
<keyword evidence="2" id="KW-0813">Transport</keyword>
<name>A0A931A519_9ACTN</name>
<dbReference type="InterPro" id="IPR027417">
    <property type="entry name" value="P-loop_NTPase"/>
</dbReference>
<dbReference type="EMBL" id="JADOGI010000001">
    <property type="protein sequence ID" value="MBF8184218.1"/>
    <property type="molecule type" value="Genomic_DNA"/>
</dbReference>
<dbReference type="PROSITE" id="PS00211">
    <property type="entry name" value="ABC_TRANSPORTER_1"/>
    <property type="match status" value="1"/>
</dbReference>
<comment type="similarity">
    <text evidence="1">Belongs to the ABC transporter superfamily.</text>
</comment>
<organism evidence="6 7">
    <name type="scientific">Nonomuraea cypriaca</name>
    <dbReference type="NCBI Taxonomy" id="1187855"/>
    <lineage>
        <taxon>Bacteria</taxon>
        <taxon>Bacillati</taxon>
        <taxon>Actinomycetota</taxon>
        <taxon>Actinomycetes</taxon>
        <taxon>Streptosporangiales</taxon>
        <taxon>Streptosporangiaceae</taxon>
        <taxon>Nonomuraea</taxon>
    </lineage>
</organism>
<dbReference type="RefSeq" id="WP_195893209.1">
    <property type="nucleotide sequence ID" value="NZ_JADOGI010000001.1"/>
</dbReference>
<reference evidence="6" key="1">
    <citation type="submission" date="2020-11" db="EMBL/GenBank/DDBJ databases">
        <title>Whole-genome analyses of Nonomuraea sp. K274.</title>
        <authorList>
            <person name="Veyisoglu A."/>
        </authorList>
    </citation>
    <scope>NUCLEOTIDE SEQUENCE</scope>
    <source>
        <strain evidence="6">K274</strain>
    </source>
</reference>